<dbReference type="InterPro" id="IPR050708">
    <property type="entry name" value="T6SS_VgrG/RHS"/>
</dbReference>
<dbReference type="AlphaFoldDB" id="A0A2K4WF42"/>
<dbReference type="PANTHER" id="PTHR32305:SF15">
    <property type="entry name" value="PROTEIN RHSA-RELATED"/>
    <property type="match status" value="1"/>
</dbReference>
<organism evidence="2 3">
    <name type="scientific">Pseudomonas syringae group genomosp. 3</name>
    <dbReference type="NCBI Taxonomy" id="251701"/>
    <lineage>
        <taxon>Bacteria</taxon>
        <taxon>Pseudomonadati</taxon>
        <taxon>Pseudomonadota</taxon>
        <taxon>Gammaproteobacteria</taxon>
        <taxon>Pseudomonadales</taxon>
        <taxon>Pseudomonadaceae</taxon>
        <taxon>Pseudomonas</taxon>
    </lineage>
</organism>
<evidence type="ECO:0000313" key="3">
    <source>
        <dbReference type="Proteomes" id="UP000238093"/>
    </source>
</evidence>
<proteinExistence type="predicted"/>
<evidence type="ECO:0000259" key="1">
    <source>
        <dbReference type="Pfam" id="PF20148"/>
    </source>
</evidence>
<dbReference type="InterPro" id="IPR031325">
    <property type="entry name" value="RHS_repeat"/>
</dbReference>
<reference evidence="2 3" key="1">
    <citation type="submission" date="2017-11" db="EMBL/GenBank/DDBJ databases">
        <authorList>
            <person name="Han C.G."/>
        </authorList>
    </citation>
    <scope>NUCLEOTIDE SEQUENCE [LARGE SCALE GENOMIC DNA]</scope>
    <source>
        <strain evidence="2">CFBP6411</strain>
    </source>
</reference>
<dbReference type="Proteomes" id="UP000238093">
    <property type="component" value="Chromosome I"/>
</dbReference>
<dbReference type="Gene3D" id="2.180.10.10">
    <property type="entry name" value="RHS repeat-associated core"/>
    <property type="match status" value="1"/>
</dbReference>
<sequence length="494" mass="55287">MKRKKVILQVVLVVAIQVVLSLPARADVYKAWRVGNFPDISFEAPEQVCEALYEVWQANLLYKPENNRYESPTHYVCGMDSYNQPTFGGARLLTLNCPSGGIPNPWFSACTKESAKGRDDHSLSCSSPSTLAGNPINFTYGNKIQDETDFESKTMKISRFYNSSDGLWRHNFSDHLYFSDRSAVMVGADGKENLFSPGAEGYISETDVGILKKETDSWRYDGLNHQVLFFSASGDLTQVNDPQGFRYKLVYSQRGLGREIVVNNEYGESIVLVESAKRQLKSVKAPGQEIIFSYNDNQNLSERKFSSGGIFSIRKYHYEDAFNPYSLTGITDERGVRFATWTYDTAGRAISSQHAGSAGVVKISYSSDGSRVTNELGKSTIYKYEVISGVKRLVEVKGEPTPDCPASNSTYTYNDRGLVLTKTDAKGLVTTYAYNDRGLEISRTEASGTTLARTTTTEWDPDRFLPIRVVEPNRVTVYSYDNQGRELTRQSTSR</sequence>
<dbReference type="InterPro" id="IPR045351">
    <property type="entry name" value="DUF6531"/>
</dbReference>
<dbReference type="Pfam" id="PF05593">
    <property type="entry name" value="RHS_repeat"/>
    <property type="match status" value="1"/>
</dbReference>
<dbReference type="EMBL" id="LT963408">
    <property type="protein sequence ID" value="SOS34491.1"/>
    <property type="molecule type" value="Genomic_DNA"/>
</dbReference>
<name>A0A2K4WF42_9PSED</name>
<evidence type="ECO:0000313" key="2">
    <source>
        <dbReference type="EMBL" id="SOS34491.1"/>
    </source>
</evidence>
<dbReference type="RefSeq" id="WP_231994223.1">
    <property type="nucleotide sequence ID" value="NZ_LT963408.1"/>
</dbReference>
<dbReference type="Pfam" id="PF20148">
    <property type="entry name" value="DUF6531"/>
    <property type="match status" value="1"/>
</dbReference>
<gene>
    <name evidence="2" type="ORF">CFBP6411_03134</name>
</gene>
<feature type="domain" description="DUF6531" evidence="1">
    <location>
        <begin position="133"/>
        <end position="195"/>
    </location>
</feature>
<accession>A0A2K4WF42</accession>
<protein>
    <submittedName>
        <fullName evidence="2">Sugar-binding protein</fullName>
    </submittedName>
</protein>
<dbReference type="PANTHER" id="PTHR32305">
    <property type="match status" value="1"/>
</dbReference>